<organism evidence="2">
    <name type="scientific">uncultured archaeon MedDCM-OCT-S08-C92</name>
    <dbReference type="NCBI Taxonomy" id="743100"/>
    <lineage>
        <taxon>Archaea</taxon>
        <taxon>environmental samples</taxon>
    </lineage>
</organism>
<dbReference type="AlphaFoldDB" id="D6PC20"/>
<dbReference type="EMBL" id="GU942974">
    <property type="protein sequence ID" value="ADD93271.1"/>
    <property type="molecule type" value="Genomic_DNA"/>
</dbReference>
<evidence type="ECO:0000313" key="2">
    <source>
        <dbReference type="EMBL" id="ADD93271.1"/>
    </source>
</evidence>
<protein>
    <submittedName>
        <fullName evidence="2">Thioesterase superfamily protein</fullName>
    </submittedName>
</protein>
<accession>D6PC20</accession>
<proteinExistence type="predicted"/>
<dbReference type="Gene3D" id="3.10.129.10">
    <property type="entry name" value="Hotdog Thioesterase"/>
    <property type="match status" value="1"/>
</dbReference>
<feature type="region of interest" description="Disordered" evidence="1">
    <location>
        <begin position="1"/>
        <end position="21"/>
    </location>
</feature>
<dbReference type="SUPFAM" id="SSF54637">
    <property type="entry name" value="Thioesterase/thiol ester dehydrase-isomerase"/>
    <property type="match status" value="1"/>
</dbReference>
<dbReference type="InterPro" id="IPR029069">
    <property type="entry name" value="HotDog_dom_sf"/>
</dbReference>
<evidence type="ECO:0000256" key="1">
    <source>
        <dbReference type="SAM" id="MobiDB-lite"/>
    </source>
</evidence>
<dbReference type="CDD" id="cd03443">
    <property type="entry name" value="PaaI_thioesterase"/>
    <property type="match status" value="1"/>
</dbReference>
<reference evidence="2" key="1">
    <citation type="journal article" date="2010" name="ISME J.">
        <title>Metagenome of the Mediterranean deep chlorophyll maximum studied by direct and fosmid library 454 pyrosequencing.</title>
        <authorList>
            <person name="Ghai R."/>
            <person name="Martin-Cuadrado A.B."/>
            <person name="Molto A.G."/>
            <person name="Heredia I.G."/>
            <person name="Cabrera R."/>
            <person name="Martin J."/>
            <person name="Verdu M."/>
            <person name="Deschamps P."/>
            <person name="Moreira D."/>
            <person name="Lopez-Garcia P."/>
            <person name="Mira A."/>
            <person name="Rodriguez-Valera F."/>
        </authorList>
    </citation>
    <scope>NUCLEOTIDE SEQUENCE</scope>
</reference>
<sequence length="192" mass="21095">MSNNSVEDSFSSDHSCSNCSPSDKVDMQIKTDNKNQVLSGLPVQDEFAPNSICFGCGPSNKDGLQLKSYRSNSGLIAEFKCEEKHQAFPGVINGGIIGSLIDCHGNWTAAMAIMDRNDWEKPQCTVTAQYEIKLKRPTPLGIKLKLNSRVLALQEDRAEVIIELKADGNTCATGRGLFVAVKEGHPAYHRWH</sequence>
<name>D6PC20_9ARCH</name>